<protein>
    <submittedName>
        <fullName evidence="1">14124_t:CDS:1</fullName>
    </submittedName>
</protein>
<name>A0ACA9L9L7_9GLOM</name>
<gene>
    <name evidence="1" type="ORF">SPELUC_LOCUS3817</name>
</gene>
<dbReference type="EMBL" id="CAJVPW010003089">
    <property type="protein sequence ID" value="CAG8518469.1"/>
    <property type="molecule type" value="Genomic_DNA"/>
</dbReference>
<dbReference type="Proteomes" id="UP000789366">
    <property type="component" value="Unassembled WGS sequence"/>
</dbReference>
<accession>A0ACA9L9L7</accession>
<proteinExistence type="predicted"/>
<sequence>MSGNENNNYLTTRRAFNETKKAYIKKISENNIINFIHWTEIDEKIEFVDVGGSRAITKAKWITKNIVVALKAVAIYEETNSENDEFIKEHTKNVVIQKDDNVIRAIITDFGLSKVLPRNSKSNQKLAGCMPFVDPKILKDSNETPDKSSDIYSLGVVLWEITSNGRPPFDNCNIVSISLQIMNGKRETPINGTTNSYIAVYTNCWDENPKSRPEIERVKELIHQEEIISGEKCISDTDIGQIPFRKKISNKVNNEQISKKLLEMFELLSIKDLEMFEKLSAKDPDEMGHLVQAAAAHKKKIVNSEENEQ</sequence>
<keyword evidence="2" id="KW-1185">Reference proteome</keyword>
<reference evidence="1" key="1">
    <citation type="submission" date="2021-06" db="EMBL/GenBank/DDBJ databases">
        <authorList>
            <person name="Kallberg Y."/>
            <person name="Tangrot J."/>
            <person name="Rosling A."/>
        </authorList>
    </citation>
    <scope>NUCLEOTIDE SEQUENCE</scope>
    <source>
        <strain evidence="1">28 12/20/2015</strain>
    </source>
</reference>
<evidence type="ECO:0000313" key="2">
    <source>
        <dbReference type="Proteomes" id="UP000789366"/>
    </source>
</evidence>
<evidence type="ECO:0000313" key="1">
    <source>
        <dbReference type="EMBL" id="CAG8518469.1"/>
    </source>
</evidence>
<comment type="caution">
    <text evidence="1">The sequence shown here is derived from an EMBL/GenBank/DDBJ whole genome shotgun (WGS) entry which is preliminary data.</text>
</comment>
<organism evidence="1 2">
    <name type="scientific">Cetraspora pellucida</name>
    <dbReference type="NCBI Taxonomy" id="1433469"/>
    <lineage>
        <taxon>Eukaryota</taxon>
        <taxon>Fungi</taxon>
        <taxon>Fungi incertae sedis</taxon>
        <taxon>Mucoromycota</taxon>
        <taxon>Glomeromycotina</taxon>
        <taxon>Glomeromycetes</taxon>
        <taxon>Diversisporales</taxon>
        <taxon>Gigasporaceae</taxon>
        <taxon>Cetraspora</taxon>
    </lineage>
</organism>